<evidence type="ECO:0000256" key="5">
    <source>
        <dbReference type="ARBA" id="ARBA00022833"/>
    </source>
</evidence>
<evidence type="ECO:0000259" key="12">
    <source>
        <dbReference type="PROSITE" id="PS50157"/>
    </source>
</evidence>
<keyword evidence="8" id="KW-0804">Transcription</keyword>
<dbReference type="GO" id="GO:0003677">
    <property type="term" value="F:DNA binding"/>
    <property type="evidence" value="ECO:0007669"/>
    <property type="project" value="UniProtKB-KW"/>
</dbReference>
<comment type="subcellular location">
    <subcellularLocation>
        <location evidence="1">Nucleus</location>
    </subcellularLocation>
</comment>
<evidence type="ECO:0000256" key="10">
    <source>
        <dbReference type="PROSITE-ProRule" id="PRU00042"/>
    </source>
</evidence>
<feature type="domain" description="C2H2-type" evidence="12">
    <location>
        <begin position="370"/>
        <end position="397"/>
    </location>
</feature>
<dbReference type="InterPro" id="IPR036236">
    <property type="entry name" value="Znf_C2H2_sf"/>
</dbReference>
<feature type="region of interest" description="Disordered" evidence="11">
    <location>
        <begin position="168"/>
        <end position="191"/>
    </location>
</feature>
<dbReference type="GO" id="GO:0008270">
    <property type="term" value="F:zinc ion binding"/>
    <property type="evidence" value="ECO:0007669"/>
    <property type="project" value="UniProtKB-KW"/>
</dbReference>
<keyword evidence="2" id="KW-0479">Metal-binding</keyword>
<evidence type="ECO:0000256" key="8">
    <source>
        <dbReference type="ARBA" id="ARBA00023163"/>
    </source>
</evidence>
<dbReference type="InterPro" id="IPR050331">
    <property type="entry name" value="Zinc_finger"/>
</dbReference>
<feature type="domain" description="C2H2-type" evidence="12">
    <location>
        <begin position="442"/>
        <end position="469"/>
    </location>
</feature>
<evidence type="ECO:0000256" key="6">
    <source>
        <dbReference type="ARBA" id="ARBA00023015"/>
    </source>
</evidence>
<dbReference type="GeneID" id="120035167"/>
<dbReference type="RefSeq" id="XP_038837916.1">
    <property type="nucleotide sequence ID" value="XM_038981988.1"/>
</dbReference>
<dbReference type="KEGG" id="snh:120035167"/>
<dbReference type="InterPro" id="IPR013087">
    <property type="entry name" value="Znf_C2H2_type"/>
</dbReference>
<dbReference type="GO" id="GO:0005634">
    <property type="term" value="C:nucleus"/>
    <property type="evidence" value="ECO:0007669"/>
    <property type="project" value="UniProtKB-SubCell"/>
</dbReference>
<dbReference type="Gene3D" id="3.30.160.60">
    <property type="entry name" value="Classic Zinc Finger"/>
    <property type="match status" value="6"/>
</dbReference>
<dbReference type="PANTHER" id="PTHR16515">
    <property type="entry name" value="PR DOMAIN ZINC FINGER PROTEIN"/>
    <property type="match status" value="1"/>
</dbReference>
<proteinExistence type="predicted"/>
<dbReference type="GO" id="GO:0010468">
    <property type="term" value="P:regulation of gene expression"/>
    <property type="evidence" value="ECO:0007669"/>
    <property type="project" value="TreeGrafter"/>
</dbReference>
<gene>
    <name evidence="14" type="primary">LOC120035167</name>
</gene>
<evidence type="ECO:0000256" key="7">
    <source>
        <dbReference type="ARBA" id="ARBA00023125"/>
    </source>
</evidence>
<dbReference type="SMART" id="SM00355">
    <property type="entry name" value="ZnF_C2H2"/>
    <property type="match status" value="7"/>
</dbReference>
<dbReference type="Proteomes" id="UP000808372">
    <property type="component" value="Chromosome 42"/>
</dbReference>
<feature type="domain" description="C2H2-type" evidence="12">
    <location>
        <begin position="250"/>
        <end position="273"/>
    </location>
</feature>
<evidence type="ECO:0000313" key="14">
    <source>
        <dbReference type="RefSeq" id="XP_038837916.1"/>
    </source>
</evidence>
<reference evidence="14" key="1">
    <citation type="submission" date="2025-08" db="UniProtKB">
        <authorList>
            <consortium name="RefSeq"/>
        </authorList>
    </citation>
    <scope>IDENTIFICATION</scope>
    <source>
        <tissue evidence="14">White muscle</tissue>
    </source>
</reference>
<dbReference type="SUPFAM" id="SSF57667">
    <property type="entry name" value="beta-beta-alpha zinc fingers"/>
    <property type="match status" value="5"/>
</dbReference>
<keyword evidence="7" id="KW-0238">DNA-binding</keyword>
<evidence type="ECO:0000256" key="1">
    <source>
        <dbReference type="ARBA" id="ARBA00004123"/>
    </source>
</evidence>
<dbReference type="PROSITE" id="PS50157">
    <property type="entry name" value="ZINC_FINGER_C2H2_2"/>
    <property type="match status" value="8"/>
</dbReference>
<evidence type="ECO:0000256" key="9">
    <source>
        <dbReference type="ARBA" id="ARBA00023242"/>
    </source>
</evidence>
<feature type="domain" description="C2H2-type" evidence="12">
    <location>
        <begin position="279"/>
        <end position="306"/>
    </location>
</feature>
<dbReference type="AlphaFoldDB" id="A0A8U0U3U8"/>
<keyword evidence="3" id="KW-0677">Repeat</keyword>
<feature type="region of interest" description="Disordered" evidence="11">
    <location>
        <begin position="521"/>
        <end position="547"/>
    </location>
</feature>
<name>A0A8U0U3U8_SALNM</name>
<evidence type="ECO:0000256" key="2">
    <source>
        <dbReference type="ARBA" id="ARBA00022723"/>
    </source>
</evidence>
<evidence type="ECO:0000256" key="11">
    <source>
        <dbReference type="SAM" id="MobiDB-lite"/>
    </source>
</evidence>
<sequence length="547" mass="62166">MSFELAFGSRVASIMETLTEKAVQDICQLMGETYAALRVEMLHEQNQRSIKLQAIENNIEKEKPANCMEMIQKPASPTGFRNFPVVEQILNEQQANGLWLEGDPTVEDEGPPSLVPEEEQPSQAFGQMTDMGAETWPAPPVIKQEEMDDGDMESQGYGKEIRDTHKANQNITGESDEPDRSPASGGSRELGLDDFKREQSPLLVSAEDAAAPTKKKCNNIKMYTCEVCGKIETKKGTMTSHMIKHTGLLFSCDICGEKFKRRDCLTRHKRSNHYTGIIYSCSVCGKTFRQATSRDTHERGHTGKNYWCSDCGETFKERQDRDTHDCIVYKGDRPFSCSECNEDFQRQYHLKQHQLEKHPLMVDQTVHYKLRCSVCGKVFTHIKWLIRHERTHRGKNERRDHDPHESFVEDPINKQLESKDLEGQFGSVESSEAPIRSEMIRYTCEICGKTWATKSGMRSHLVIHKKKHYTCDVCGKVFRLKSLFTMHQLRHTGFKSQYQLEKHPLKLEQPCSDHDTAMVVQGAQPSTDSDLKTDMSALGGSSSGPTD</sequence>
<dbReference type="Pfam" id="PF00096">
    <property type="entry name" value="zf-C2H2"/>
    <property type="match status" value="5"/>
</dbReference>
<organism evidence="13 14">
    <name type="scientific">Salvelinus namaycush</name>
    <name type="common">Lake trout</name>
    <name type="synonym">Salmo namaycush</name>
    <dbReference type="NCBI Taxonomy" id="8040"/>
    <lineage>
        <taxon>Eukaryota</taxon>
        <taxon>Metazoa</taxon>
        <taxon>Chordata</taxon>
        <taxon>Craniata</taxon>
        <taxon>Vertebrata</taxon>
        <taxon>Euteleostomi</taxon>
        <taxon>Actinopterygii</taxon>
        <taxon>Neopterygii</taxon>
        <taxon>Teleostei</taxon>
        <taxon>Protacanthopterygii</taxon>
        <taxon>Salmoniformes</taxon>
        <taxon>Salmonidae</taxon>
        <taxon>Salmoninae</taxon>
        <taxon>Salvelinus</taxon>
    </lineage>
</organism>
<feature type="domain" description="C2H2-type" evidence="12">
    <location>
        <begin position="223"/>
        <end position="247"/>
    </location>
</feature>
<protein>
    <submittedName>
        <fullName evidence="14">Zinc finger protein 665-like</fullName>
    </submittedName>
</protein>
<keyword evidence="6" id="KW-0805">Transcription regulation</keyword>
<feature type="domain" description="C2H2-type" evidence="12">
    <location>
        <begin position="469"/>
        <end position="496"/>
    </location>
</feature>
<evidence type="ECO:0000313" key="13">
    <source>
        <dbReference type="Proteomes" id="UP000808372"/>
    </source>
</evidence>
<dbReference type="PROSITE" id="PS00028">
    <property type="entry name" value="ZINC_FINGER_C2H2_1"/>
    <property type="match status" value="5"/>
</dbReference>
<evidence type="ECO:0000256" key="3">
    <source>
        <dbReference type="ARBA" id="ARBA00022737"/>
    </source>
</evidence>
<dbReference type="FunFam" id="3.30.160.60:FF:000149">
    <property type="entry name" value="Zinc finger protein 569"/>
    <property type="match status" value="1"/>
</dbReference>
<keyword evidence="5" id="KW-0862">Zinc</keyword>
<keyword evidence="4 10" id="KW-0863">Zinc-finger</keyword>
<dbReference type="PANTHER" id="PTHR16515:SF58">
    <property type="entry name" value="ZINC FINGER PROTEIN 22"/>
    <property type="match status" value="1"/>
</dbReference>
<feature type="domain" description="C2H2-type" evidence="12">
    <location>
        <begin position="306"/>
        <end position="334"/>
    </location>
</feature>
<evidence type="ECO:0000256" key="4">
    <source>
        <dbReference type="ARBA" id="ARBA00022771"/>
    </source>
</evidence>
<keyword evidence="9" id="KW-0539">Nucleus</keyword>
<accession>A0A8U0U3U8</accession>
<feature type="domain" description="C2H2-type" evidence="12">
    <location>
        <begin position="335"/>
        <end position="358"/>
    </location>
</feature>
<keyword evidence="13" id="KW-1185">Reference proteome</keyword>